<evidence type="ECO:0000313" key="4">
    <source>
        <dbReference type="Proteomes" id="UP000244893"/>
    </source>
</evidence>
<dbReference type="SMART" id="SM00507">
    <property type="entry name" value="HNHc"/>
    <property type="match status" value="1"/>
</dbReference>
<gene>
    <name evidence="3" type="ORF">DDQ50_08705</name>
</gene>
<evidence type="ECO:0000256" key="1">
    <source>
        <dbReference type="SAM" id="MobiDB-lite"/>
    </source>
</evidence>
<evidence type="ECO:0000313" key="3">
    <source>
        <dbReference type="EMBL" id="PVZ93852.1"/>
    </source>
</evidence>
<dbReference type="GO" id="GO:0004519">
    <property type="term" value="F:endonuclease activity"/>
    <property type="evidence" value="ECO:0007669"/>
    <property type="project" value="UniProtKB-KW"/>
</dbReference>
<dbReference type="OrthoDB" id="3234360at2"/>
<reference evidence="3 4" key="1">
    <citation type="submission" date="2018-05" db="EMBL/GenBank/DDBJ databases">
        <title>Amnibacterium sp. M8JJ-5, whole genome shotgun sequence.</title>
        <authorList>
            <person name="Tuo L."/>
        </authorList>
    </citation>
    <scope>NUCLEOTIDE SEQUENCE [LARGE SCALE GENOMIC DNA]</scope>
    <source>
        <strain evidence="3 4">M8JJ-5</strain>
    </source>
</reference>
<dbReference type="InterPro" id="IPR002711">
    <property type="entry name" value="HNH"/>
</dbReference>
<name>A0A2V1HQF4_9MICO</name>
<dbReference type="GO" id="GO:0008270">
    <property type="term" value="F:zinc ion binding"/>
    <property type="evidence" value="ECO:0007669"/>
    <property type="project" value="InterPro"/>
</dbReference>
<dbReference type="Gene3D" id="1.10.30.50">
    <property type="match status" value="1"/>
</dbReference>
<keyword evidence="3" id="KW-0378">Hydrolase</keyword>
<dbReference type="CDD" id="cd00085">
    <property type="entry name" value="HNHc"/>
    <property type="match status" value="1"/>
</dbReference>
<feature type="domain" description="HNH nuclease" evidence="2">
    <location>
        <begin position="18"/>
        <end position="71"/>
    </location>
</feature>
<sequence>MGWANSDRRDRLPPNWQGLRLVVLRRDGYRCQAVFSTGGRCGAPANQVDHIVAGDDHRLANLQALCAFCHARKSSAEGHAARSARATRNRPAEEHPGAARSVFSGEYVTGKGTSVRARQPCPALGSLSPLWL</sequence>
<comment type="caution">
    <text evidence="3">The sequence shown here is derived from an EMBL/GenBank/DDBJ whole genome shotgun (WGS) entry which is preliminary data.</text>
</comment>
<evidence type="ECO:0000259" key="2">
    <source>
        <dbReference type="SMART" id="SM00507"/>
    </source>
</evidence>
<keyword evidence="3" id="KW-0540">Nuclease</keyword>
<dbReference type="InterPro" id="IPR003615">
    <property type="entry name" value="HNH_nuc"/>
</dbReference>
<dbReference type="EMBL" id="QEOP01000002">
    <property type="protein sequence ID" value="PVZ93852.1"/>
    <property type="molecule type" value="Genomic_DNA"/>
</dbReference>
<dbReference type="GO" id="GO:0003676">
    <property type="term" value="F:nucleic acid binding"/>
    <property type="evidence" value="ECO:0007669"/>
    <property type="project" value="InterPro"/>
</dbReference>
<keyword evidence="4" id="KW-1185">Reference proteome</keyword>
<organism evidence="3 4">
    <name type="scientific">Amnibacterium flavum</name>
    <dbReference type="NCBI Taxonomy" id="2173173"/>
    <lineage>
        <taxon>Bacteria</taxon>
        <taxon>Bacillati</taxon>
        <taxon>Actinomycetota</taxon>
        <taxon>Actinomycetes</taxon>
        <taxon>Micrococcales</taxon>
        <taxon>Microbacteriaceae</taxon>
        <taxon>Amnibacterium</taxon>
    </lineage>
</organism>
<proteinExistence type="predicted"/>
<protein>
    <submittedName>
        <fullName evidence="3">HNH endonuclease</fullName>
    </submittedName>
</protein>
<dbReference type="AlphaFoldDB" id="A0A2V1HQF4"/>
<dbReference type="Pfam" id="PF01844">
    <property type="entry name" value="HNH"/>
    <property type="match status" value="1"/>
</dbReference>
<keyword evidence="3" id="KW-0255">Endonuclease</keyword>
<dbReference type="Proteomes" id="UP000244893">
    <property type="component" value="Unassembled WGS sequence"/>
</dbReference>
<accession>A0A2V1HQF4</accession>
<feature type="region of interest" description="Disordered" evidence="1">
    <location>
        <begin position="79"/>
        <end position="102"/>
    </location>
</feature>